<dbReference type="Gene3D" id="1.10.260.40">
    <property type="entry name" value="lambda repressor-like DNA-binding domains"/>
    <property type="match status" value="1"/>
</dbReference>
<dbReference type="CDD" id="cd01392">
    <property type="entry name" value="HTH_LacI"/>
    <property type="match status" value="1"/>
</dbReference>
<keyword evidence="3" id="KW-0804">Transcription</keyword>
<dbReference type="SMART" id="SM00354">
    <property type="entry name" value="HTH_LACI"/>
    <property type="match status" value="1"/>
</dbReference>
<evidence type="ECO:0000259" key="5">
    <source>
        <dbReference type="PROSITE" id="PS50943"/>
    </source>
</evidence>
<feature type="domain" description="HTH cro/C1-type" evidence="5">
    <location>
        <begin position="2"/>
        <end position="53"/>
    </location>
</feature>
<dbReference type="InterPro" id="IPR010982">
    <property type="entry name" value="Lambda_DNA-bd_dom_sf"/>
</dbReference>
<dbReference type="Pfam" id="PF13377">
    <property type="entry name" value="Peripla_BP_3"/>
    <property type="match status" value="1"/>
</dbReference>
<evidence type="ECO:0000313" key="7">
    <source>
        <dbReference type="Proteomes" id="UP000321080"/>
    </source>
</evidence>
<evidence type="ECO:0000256" key="1">
    <source>
        <dbReference type="ARBA" id="ARBA00023015"/>
    </source>
</evidence>
<dbReference type="InterPro" id="IPR001387">
    <property type="entry name" value="Cro/C1-type_HTH"/>
</dbReference>
<dbReference type="InterPro" id="IPR000843">
    <property type="entry name" value="HTH_LacI"/>
</dbReference>
<evidence type="ECO:0000256" key="2">
    <source>
        <dbReference type="ARBA" id="ARBA00023125"/>
    </source>
</evidence>
<keyword evidence="7" id="KW-1185">Reference proteome</keyword>
<dbReference type="Proteomes" id="UP000321080">
    <property type="component" value="Unassembled WGS sequence"/>
</dbReference>
<dbReference type="InterPro" id="IPR046335">
    <property type="entry name" value="LacI/GalR-like_sensor"/>
</dbReference>
<name>A0A5C7GGY8_9FLAO</name>
<evidence type="ECO:0000313" key="6">
    <source>
        <dbReference type="EMBL" id="TXG36649.1"/>
    </source>
</evidence>
<accession>A0A5C7GGY8</accession>
<protein>
    <submittedName>
        <fullName evidence="6">LacI family transcriptional regulator</fullName>
    </submittedName>
</protein>
<dbReference type="OrthoDB" id="9768806at2"/>
<dbReference type="InterPro" id="IPR028082">
    <property type="entry name" value="Peripla_BP_I"/>
</dbReference>
<gene>
    <name evidence="6" type="ORF">FUA22_08680</name>
</gene>
<dbReference type="CDD" id="cd06267">
    <property type="entry name" value="PBP1_LacI_sugar_binding-like"/>
    <property type="match status" value="1"/>
</dbReference>
<evidence type="ECO:0000259" key="4">
    <source>
        <dbReference type="PROSITE" id="PS50932"/>
    </source>
</evidence>
<dbReference type="PROSITE" id="PS50943">
    <property type="entry name" value="HTH_CROC1"/>
    <property type="match status" value="1"/>
</dbReference>
<evidence type="ECO:0000256" key="3">
    <source>
        <dbReference type="ARBA" id="ARBA00023163"/>
    </source>
</evidence>
<dbReference type="RefSeq" id="WP_147767574.1">
    <property type="nucleotide sequence ID" value="NZ_VRKQ01000010.1"/>
</dbReference>
<dbReference type="Pfam" id="PF00356">
    <property type="entry name" value="LacI"/>
    <property type="match status" value="1"/>
</dbReference>
<dbReference type="Gene3D" id="3.40.50.2300">
    <property type="match status" value="2"/>
</dbReference>
<proteinExistence type="predicted"/>
<organism evidence="6 7">
    <name type="scientific">Seonamhaeicola maritimus</name>
    <dbReference type="NCBI Taxonomy" id="2591822"/>
    <lineage>
        <taxon>Bacteria</taxon>
        <taxon>Pseudomonadati</taxon>
        <taxon>Bacteroidota</taxon>
        <taxon>Flavobacteriia</taxon>
        <taxon>Flavobacteriales</taxon>
        <taxon>Flavobacteriaceae</taxon>
    </lineage>
</organism>
<keyword evidence="2" id="KW-0238">DNA-binding</keyword>
<keyword evidence="1" id="KW-0805">Transcription regulation</keyword>
<feature type="domain" description="HTH lacI-type" evidence="4">
    <location>
        <begin position="5"/>
        <end position="59"/>
    </location>
</feature>
<dbReference type="AlphaFoldDB" id="A0A5C7GGY8"/>
<dbReference type="PANTHER" id="PTHR30146">
    <property type="entry name" value="LACI-RELATED TRANSCRIPTIONAL REPRESSOR"/>
    <property type="match status" value="1"/>
</dbReference>
<comment type="caution">
    <text evidence="6">The sequence shown here is derived from an EMBL/GenBank/DDBJ whole genome shotgun (WGS) entry which is preliminary data.</text>
</comment>
<reference evidence="6 7" key="1">
    <citation type="submission" date="2019-08" db="EMBL/GenBank/DDBJ databases">
        <title>Seonamhaeicola sediminis sp. nov., isolated from marine sediment.</title>
        <authorList>
            <person name="Cao W.R."/>
        </authorList>
    </citation>
    <scope>NUCLEOTIDE SEQUENCE [LARGE SCALE GENOMIC DNA]</scope>
    <source>
        <strain evidence="6 7">1505</strain>
    </source>
</reference>
<dbReference type="GO" id="GO:0000976">
    <property type="term" value="F:transcription cis-regulatory region binding"/>
    <property type="evidence" value="ECO:0007669"/>
    <property type="project" value="TreeGrafter"/>
</dbReference>
<dbReference type="PANTHER" id="PTHR30146:SF109">
    <property type="entry name" value="HTH-TYPE TRANSCRIPTIONAL REGULATOR GALS"/>
    <property type="match status" value="1"/>
</dbReference>
<dbReference type="EMBL" id="VRKQ01000010">
    <property type="protein sequence ID" value="TXG36649.1"/>
    <property type="molecule type" value="Genomic_DNA"/>
</dbReference>
<dbReference type="SUPFAM" id="SSF47413">
    <property type="entry name" value="lambda repressor-like DNA-binding domains"/>
    <property type="match status" value="1"/>
</dbReference>
<dbReference type="PROSITE" id="PS50932">
    <property type="entry name" value="HTH_LACI_2"/>
    <property type="match status" value="1"/>
</dbReference>
<dbReference type="GO" id="GO:0003700">
    <property type="term" value="F:DNA-binding transcription factor activity"/>
    <property type="evidence" value="ECO:0007669"/>
    <property type="project" value="TreeGrafter"/>
</dbReference>
<sequence length="364" mass="40965">MKRKITLKQIAKELDVSVSTVSKALSGSKEISEDTTQKIQAFAKLYNYRPNNIALSLKNRKTKTIGILIPEIVHHFFSTVIRGIERVANRRGYNVIVGLSNESFTKEVINMELLAGGSIDGFILSISKETLLKQDYHHFNATIDQGMPIVMFDRVVAEVDCDKVIVDDMKGAVKAVKKLIENDCKNIALITTMDYVSVGRLRTQGYLQALQENEIEAEPNLILKIDDSLDVENHLEILENEIETFFRMNKNIDGVFAVNELYAVTAMKVARKLGLNIPDDIQVIGFTDGVLSKHATPSLTTVSQHGQKIGEQSANLLIDRLEAEDAEQDSYIVNTDRKKDFIKMVIETEIIERESTKSKIYLEE</sequence>
<dbReference type="SUPFAM" id="SSF53822">
    <property type="entry name" value="Periplasmic binding protein-like I"/>
    <property type="match status" value="1"/>
</dbReference>